<dbReference type="InterPro" id="IPR017871">
    <property type="entry name" value="ABC_transporter-like_CS"/>
</dbReference>
<dbReference type="PROSITE" id="PS00211">
    <property type="entry name" value="ABC_TRANSPORTER_1"/>
    <property type="match status" value="1"/>
</dbReference>
<dbReference type="SMART" id="SM00382">
    <property type="entry name" value="AAA"/>
    <property type="match status" value="1"/>
</dbReference>
<evidence type="ECO:0000313" key="7">
    <source>
        <dbReference type="Proteomes" id="UP000000939"/>
    </source>
</evidence>
<dbReference type="Pfam" id="PF00005">
    <property type="entry name" value="ABC_tran"/>
    <property type="match status" value="1"/>
</dbReference>
<dbReference type="SUPFAM" id="SSF52540">
    <property type="entry name" value="P-loop containing nucleoside triphosphate hydrolases"/>
    <property type="match status" value="1"/>
</dbReference>
<organism evidence="6 7">
    <name type="scientific">Arcobacter nitrofigilis (strain ATCC 33309 / DSM 7299 / CCUG 15893 / LMG 7604 / NCTC 12251 / CI)</name>
    <name type="common">Campylobacter nitrofigilis</name>
    <dbReference type="NCBI Taxonomy" id="572480"/>
    <lineage>
        <taxon>Bacteria</taxon>
        <taxon>Pseudomonadati</taxon>
        <taxon>Campylobacterota</taxon>
        <taxon>Epsilonproteobacteria</taxon>
        <taxon>Campylobacterales</taxon>
        <taxon>Arcobacteraceae</taxon>
        <taxon>Arcobacter</taxon>
    </lineage>
</organism>
<dbReference type="eggNOG" id="COG1121">
    <property type="taxonomic scope" value="Bacteria"/>
</dbReference>
<dbReference type="PROSITE" id="PS50893">
    <property type="entry name" value="ABC_TRANSPORTER_2"/>
    <property type="match status" value="1"/>
</dbReference>
<evidence type="ECO:0000256" key="2">
    <source>
        <dbReference type="ARBA" id="ARBA00022448"/>
    </source>
</evidence>
<dbReference type="EMBL" id="CP001999">
    <property type="protein sequence ID" value="ADG92345.1"/>
    <property type="molecule type" value="Genomic_DNA"/>
</dbReference>
<sequence>MSIKFSDIIIDIKNLRYKDILQDISFEILRGEYAAIIGPNGGGKSTLMKIILGLISPNVADIKLFNTKQSLFKQYYKIGYVPQRATLIDNSFPITVQEVINLGLAYKTSLFSKISKNDYKKIESIMEKIEITDLRNRRISELSGGQRQRVMIARALISNPELLILDEPNTGVDTNSQAKFYEILKKLNKEDNITILFVTHDLGVIVNDIKRVLCINQTLLSCHTPHEIINNKQMSKLYGIDTNIVCHHH</sequence>
<dbReference type="RefSeq" id="WP_013134490.1">
    <property type="nucleotide sequence ID" value="NC_014166.1"/>
</dbReference>
<evidence type="ECO:0000256" key="3">
    <source>
        <dbReference type="ARBA" id="ARBA00022741"/>
    </source>
</evidence>
<keyword evidence="4" id="KW-0067">ATP-binding</keyword>
<dbReference type="HOGENOM" id="CLU_000604_1_11_7"/>
<dbReference type="InterPro" id="IPR003593">
    <property type="entry name" value="AAA+_ATPase"/>
</dbReference>
<keyword evidence="7" id="KW-1185">Reference proteome</keyword>
<comment type="similarity">
    <text evidence="1">Belongs to the ABC transporter superfamily.</text>
</comment>
<dbReference type="GO" id="GO:0005524">
    <property type="term" value="F:ATP binding"/>
    <property type="evidence" value="ECO:0007669"/>
    <property type="project" value="UniProtKB-KW"/>
</dbReference>
<dbReference type="CDD" id="cd03235">
    <property type="entry name" value="ABC_Metallic_Cations"/>
    <property type="match status" value="1"/>
</dbReference>
<dbReference type="InterPro" id="IPR050153">
    <property type="entry name" value="Metal_Ion_Import_ABC"/>
</dbReference>
<dbReference type="FunFam" id="3.40.50.300:FF:000134">
    <property type="entry name" value="Iron-enterobactin ABC transporter ATP-binding protein"/>
    <property type="match status" value="1"/>
</dbReference>
<evidence type="ECO:0000256" key="1">
    <source>
        <dbReference type="ARBA" id="ARBA00005417"/>
    </source>
</evidence>
<name>D5V2B2_ARCNC</name>
<evidence type="ECO:0000313" key="6">
    <source>
        <dbReference type="EMBL" id="ADG92345.1"/>
    </source>
</evidence>
<dbReference type="InterPro" id="IPR003439">
    <property type="entry name" value="ABC_transporter-like_ATP-bd"/>
</dbReference>
<dbReference type="PANTHER" id="PTHR42734:SF17">
    <property type="entry name" value="METAL TRANSPORT SYSTEM ATP-BINDING PROTEIN TM_0124-RELATED"/>
    <property type="match status" value="1"/>
</dbReference>
<dbReference type="Proteomes" id="UP000000939">
    <property type="component" value="Chromosome"/>
</dbReference>
<dbReference type="InterPro" id="IPR027417">
    <property type="entry name" value="P-loop_NTPase"/>
</dbReference>
<dbReference type="AlphaFoldDB" id="D5V2B2"/>
<feature type="domain" description="ABC transporter" evidence="5">
    <location>
        <begin position="3"/>
        <end position="242"/>
    </location>
</feature>
<evidence type="ECO:0000259" key="5">
    <source>
        <dbReference type="PROSITE" id="PS50893"/>
    </source>
</evidence>
<accession>D5V2B2</accession>
<reference evidence="6 7" key="1">
    <citation type="journal article" date="2010" name="Stand. Genomic Sci.">
        <title>Complete genome sequence of Arcobacter nitrofigilis type strain (CI).</title>
        <authorList>
            <person name="Pati A."/>
            <person name="Gronow S."/>
            <person name="Lapidus A."/>
            <person name="Copeland A."/>
            <person name="Glavina Del Rio T."/>
            <person name="Nolan M."/>
            <person name="Lucas S."/>
            <person name="Tice H."/>
            <person name="Cheng J.F."/>
            <person name="Han C."/>
            <person name="Chertkov O."/>
            <person name="Bruce D."/>
            <person name="Tapia R."/>
            <person name="Goodwin L."/>
            <person name="Pitluck S."/>
            <person name="Liolios K."/>
            <person name="Ivanova N."/>
            <person name="Mavromatis K."/>
            <person name="Chen A."/>
            <person name="Palaniappan K."/>
            <person name="Land M."/>
            <person name="Hauser L."/>
            <person name="Chang Y.J."/>
            <person name="Jeffries C.D."/>
            <person name="Detter J.C."/>
            <person name="Rohde M."/>
            <person name="Goker M."/>
            <person name="Bristow J."/>
            <person name="Eisen J.A."/>
            <person name="Markowitz V."/>
            <person name="Hugenholtz P."/>
            <person name="Klenk H.P."/>
            <person name="Kyrpides N.C."/>
        </authorList>
    </citation>
    <scope>NUCLEOTIDE SEQUENCE [LARGE SCALE GENOMIC DNA]</scope>
    <source>
        <strain evidence="7">ATCC 33309 / DSM 7299 / CCUG 15893 / LMG 7604 / NCTC 12251 / CI</strain>
    </source>
</reference>
<protein>
    <submittedName>
        <fullName evidence="6">ABC transporter related protein</fullName>
    </submittedName>
</protein>
<dbReference type="PANTHER" id="PTHR42734">
    <property type="entry name" value="METAL TRANSPORT SYSTEM ATP-BINDING PROTEIN TM_0124-RELATED"/>
    <property type="match status" value="1"/>
</dbReference>
<keyword evidence="3" id="KW-0547">Nucleotide-binding</keyword>
<dbReference type="GO" id="GO:0016887">
    <property type="term" value="F:ATP hydrolysis activity"/>
    <property type="evidence" value="ECO:0007669"/>
    <property type="project" value="InterPro"/>
</dbReference>
<proteinExistence type="inferred from homology"/>
<dbReference type="KEGG" id="ant:Arnit_0680"/>
<gene>
    <name evidence="6" type="ordered locus">Arnit_0680</name>
</gene>
<dbReference type="STRING" id="572480.Arnit_0680"/>
<dbReference type="Gene3D" id="3.40.50.300">
    <property type="entry name" value="P-loop containing nucleotide triphosphate hydrolases"/>
    <property type="match status" value="1"/>
</dbReference>
<keyword evidence="2" id="KW-0813">Transport</keyword>
<evidence type="ECO:0000256" key="4">
    <source>
        <dbReference type="ARBA" id="ARBA00022840"/>
    </source>
</evidence>